<proteinExistence type="inferred from homology"/>
<evidence type="ECO:0000313" key="18">
    <source>
        <dbReference type="Ensembl" id="ENSEEEP00000025980.2"/>
    </source>
</evidence>
<dbReference type="SUPFAM" id="SSF52540">
    <property type="entry name" value="P-loop containing nucleoside triphosphate hydrolases"/>
    <property type="match status" value="1"/>
</dbReference>
<dbReference type="GO" id="GO:0005524">
    <property type="term" value="F:ATP binding"/>
    <property type="evidence" value="ECO:0007669"/>
    <property type="project" value="UniProtKB-KW"/>
</dbReference>
<keyword evidence="6" id="KW-0547">Nucleotide-binding</keyword>
<evidence type="ECO:0000256" key="1">
    <source>
        <dbReference type="ARBA" id="ARBA00004123"/>
    </source>
</evidence>
<evidence type="ECO:0000259" key="17">
    <source>
        <dbReference type="Pfam" id="PF06470"/>
    </source>
</evidence>
<dbReference type="FunFam" id="3.30.70.1620:FF:000003">
    <property type="entry name" value="Structural maintenance of chromosomes 4"/>
    <property type="match status" value="1"/>
</dbReference>
<dbReference type="AlphaFoldDB" id="A0A4W4FPI3"/>
<dbReference type="InterPro" id="IPR027417">
    <property type="entry name" value="P-loop_NTPase"/>
</dbReference>
<dbReference type="Ensembl" id="ENSEEET00000026277.2">
    <property type="protein sequence ID" value="ENSEEEP00000025980.2"/>
    <property type="gene ID" value="ENSEEEG00000012495.2"/>
</dbReference>
<reference evidence="18" key="5">
    <citation type="submission" date="2025-09" db="UniProtKB">
        <authorList>
            <consortium name="Ensembl"/>
        </authorList>
    </citation>
    <scope>IDENTIFICATION</scope>
</reference>
<dbReference type="PANTHER" id="PTHR18937">
    <property type="entry name" value="STRUCTURAL MAINTENANCE OF CHROMOSOMES SMC FAMILY MEMBER"/>
    <property type="match status" value="1"/>
</dbReference>
<evidence type="ECO:0000256" key="11">
    <source>
        <dbReference type="ARBA" id="ARBA00023242"/>
    </source>
</evidence>
<evidence type="ECO:0000256" key="14">
    <source>
        <dbReference type="SAM" id="Coils"/>
    </source>
</evidence>
<accession>A0A4W4FPI3</accession>
<name>A0A4W4FPI3_ELEEL</name>
<keyword evidence="9 14" id="KW-0175">Coiled coil</keyword>
<keyword evidence="5" id="KW-0132">Cell division</keyword>
<keyword evidence="11 13" id="KW-0539">Nucleus</keyword>
<dbReference type="InterPro" id="IPR024704">
    <property type="entry name" value="SMC"/>
</dbReference>
<dbReference type="SUPFAM" id="SSF75553">
    <property type="entry name" value="Smc hinge domain"/>
    <property type="match status" value="1"/>
</dbReference>
<evidence type="ECO:0000256" key="8">
    <source>
        <dbReference type="ARBA" id="ARBA00022840"/>
    </source>
</evidence>
<feature type="region of interest" description="Disordered" evidence="15">
    <location>
        <begin position="1"/>
        <end position="44"/>
    </location>
</feature>
<reference evidence="18" key="4">
    <citation type="submission" date="2025-08" db="UniProtKB">
        <authorList>
            <consortium name="Ensembl"/>
        </authorList>
    </citation>
    <scope>IDENTIFICATION</scope>
</reference>
<dbReference type="Pfam" id="PF06470">
    <property type="entry name" value="SMC_hinge"/>
    <property type="match status" value="1"/>
</dbReference>
<dbReference type="GO" id="GO:0051301">
    <property type="term" value="P:cell division"/>
    <property type="evidence" value="ECO:0007669"/>
    <property type="project" value="UniProtKB-KW"/>
</dbReference>
<comment type="subcellular location">
    <subcellularLocation>
        <location evidence="2">Chromosome</location>
    </subcellularLocation>
    <subcellularLocation>
        <location evidence="1 13">Nucleus</location>
    </subcellularLocation>
</comment>
<gene>
    <name evidence="18" type="primary">SMC4</name>
</gene>
<comment type="similarity">
    <text evidence="3">Belongs to the SMC family. SMC4 subfamily.</text>
</comment>
<evidence type="ECO:0000256" key="4">
    <source>
        <dbReference type="ARBA" id="ARBA00022454"/>
    </source>
</evidence>
<dbReference type="Pfam" id="PF02463">
    <property type="entry name" value="SMC_N"/>
    <property type="match status" value="1"/>
</dbReference>
<reference evidence="19" key="1">
    <citation type="journal article" date="2014" name="Science">
        <title>Nonhuman genetics. Genomic basis for the convergent evolution of electric organs.</title>
        <authorList>
            <person name="Gallant J.R."/>
            <person name="Traeger L.L."/>
            <person name="Volkening J.D."/>
            <person name="Moffett H."/>
            <person name="Chen P.H."/>
            <person name="Novina C.D."/>
            <person name="Phillips G.N.Jr."/>
            <person name="Anand R."/>
            <person name="Wells G.B."/>
            <person name="Pinch M."/>
            <person name="Guth R."/>
            <person name="Unguez G.A."/>
            <person name="Albert J.S."/>
            <person name="Zakon H.H."/>
            <person name="Samanta M.P."/>
            <person name="Sussman M.R."/>
        </authorList>
    </citation>
    <scope>NUCLEOTIDE SEQUENCE [LARGE SCALE GENOMIC DNA]</scope>
</reference>
<dbReference type="InterPro" id="IPR036277">
    <property type="entry name" value="SMC_hinge_sf"/>
</dbReference>
<dbReference type="GO" id="GO:0007076">
    <property type="term" value="P:mitotic chromosome condensation"/>
    <property type="evidence" value="ECO:0007669"/>
    <property type="project" value="TreeGrafter"/>
</dbReference>
<feature type="domain" description="SMC hinge" evidence="17">
    <location>
        <begin position="595"/>
        <end position="645"/>
    </location>
</feature>
<evidence type="ECO:0000256" key="12">
    <source>
        <dbReference type="ARBA" id="ARBA00023306"/>
    </source>
</evidence>
<evidence type="ECO:0000256" key="10">
    <source>
        <dbReference type="ARBA" id="ARBA00023067"/>
    </source>
</evidence>
<keyword evidence="8" id="KW-0067">ATP-binding</keyword>
<keyword evidence="7" id="KW-0498">Mitosis</keyword>
<evidence type="ECO:0000259" key="16">
    <source>
        <dbReference type="Pfam" id="PF02463"/>
    </source>
</evidence>
<dbReference type="Gene3D" id="3.40.50.300">
    <property type="entry name" value="P-loop containing nucleotide triphosphate hydrolases"/>
    <property type="match status" value="2"/>
</dbReference>
<feature type="coiled-coil region" evidence="14">
    <location>
        <begin position="700"/>
        <end position="762"/>
    </location>
</feature>
<feature type="coiled-coil region" evidence="14">
    <location>
        <begin position="467"/>
        <end position="494"/>
    </location>
</feature>
<dbReference type="FunFam" id="3.40.50.300:FF:000481">
    <property type="entry name" value="Structural maintenance of chromosomes 4"/>
    <property type="match status" value="1"/>
</dbReference>
<evidence type="ECO:0000256" key="5">
    <source>
        <dbReference type="ARBA" id="ARBA00022618"/>
    </source>
</evidence>
<feature type="domain" description="RecF/RecN/SMC N-terminal" evidence="16">
    <location>
        <begin position="52"/>
        <end position="1190"/>
    </location>
</feature>
<feature type="coiled-coil region" evidence="14">
    <location>
        <begin position="363"/>
        <end position="438"/>
    </location>
</feature>
<dbReference type="GO" id="GO:0000796">
    <property type="term" value="C:condensin complex"/>
    <property type="evidence" value="ECO:0007669"/>
    <property type="project" value="TreeGrafter"/>
</dbReference>
<dbReference type="InterPro" id="IPR010935">
    <property type="entry name" value="SMC_hinge"/>
</dbReference>
<sequence length="1209" mass="137141">MNSGVPYPPLANDDPGEPAEAVDNRSLEDILGSIPPPPPPAMTNEPGAPRLMITHIVNRNFKSYAGEQILGPFHKRFSCIIGPNGSGKSNVIDSMLFVFGYRAQKIRSKKLSVLIHSSDGHKDIQSCTVEVHFQKIIDKEGDDYDVIPNTKFYVSRTASKDNSSSYHINGKKSTFKDVGTLLRSHGIDLDHNRFLILQGEVEQIAMMKPKGQTEHDEGMLEYLEDIIGSCRLKEPISTLCRRVELLNEQRGEKLNRVKMVEKEKNDCVLHPTLSFKQYVKFCFGCSELRFLSLVDCCLPRKLGKLTKFIENQKEKFTQLDLQDVEVREKLKHTKNKTKKLHKQLLKDQEKLEEVRNVPASSEKVIAEASAQKVQLEKQKAQEEAGLAQVMESLKEETSGLQLEKEQKEKELLEMSKAVNEARSQMDVAQSELDIYLSQHKTALSQLSQAKVTLEGTSDTLRDRRAAIKELQRHIPKCEEELGKDERELQQLSEKDGQARVLVGDLRQKVEEAKSSLSATRSRGKVLDALMQQKHSGKIPGILGRLVRRPSHAMSRNVPRAATCAACLSINFEIKVTWGPSTRSMMLPSLQMKVWEKSMGALTTPENAPRLFDMVKVKDQALRPAFYFALRDTLVAKDLEQATRVAFQKDKRWRVVTLQGQIIEQAGTMTGGGGRVMKGRMGSSIGTEVTQEQLDSMESVLSEKVLQLQGWQQRKQQLEEKVHKQRKELRDMKNTLEKYTASIQSLEEQELHLKSQMNQLEANVLAAAPDKAKQKQMEKSLDAFKKIFEAASSQAGKVEAEVKRLHTLIVDINSHKLKAQQDKLDKVNKELDECSSAITKAQVAIKTAGRNLKRSEEAVERLQSEIAENKKIMQELTEQLKMLEDQAGEIMKTCQEAEEALPEVQEQHRGVLQEIKAIQEEEHALQKESLNVRLKVEQIDTAVVEYQNKIKHWEKESSKLVLHSVDDRPVEELSKLTAEELEAIKNPDVIKNEIALLEDRCAHMKPNLGAIAEFKKKEELYLQRVSELDEITTQRDNFKRSCEDLRKQRLNEFMAGFNIITNKLKENYQMLTLGGDAELELVDSLDPFSEGIMFSVRPPKKSWKKIYNLSGGEKTLSSLALVFALHHYKPTPLYFMDEIDAALDFKNVSIVACYIYEQTKNAQFIIISLRNNMFEMADRLIGIYKTHNTTKNVGINPKTIVLRDVEPASA</sequence>
<evidence type="ECO:0000256" key="15">
    <source>
        <dbReference type="SAM" id="MobiDB-lite"/>
    </source>
</evidence>
<evidence type="ECO:0000256" key="3">
    <source>
        <dbReference type="ARBA" id="ARBA00006005"/>
    </source>
</evidence>
<dbReference type="PANTHER" id="PTHR18937:SF172">
    <property type="entry name" value="STRUCTURAL MAINTENANCE OF CHROMOSOMES PROTEIN"/>
    <property type="match status" value="1"/>
</dbReference>
<dbReference type="FunFam" id="3.40.50.300:FF:000585">
    <property type="entry name" value="Structural maintenance of chromosomes 4"/>
    <property type="match status" value="1"/>
</dbReference>
<evidence type="ECO:0000256" key="13">
    <source>
        <dbReference type="PIRNR" id="PIRNR005719"/>
    </source>
</evidence>
<dbReference type="InterPro" id="IPR003395">
    <property type="entry name" value="RecF/RecN/SMC_N"/>
</dbReference>
<reference evidence="19" key="2">
    <citation type="journal article" date="2017" name="Sci. Adv.">
        <title>A tail of two voltages: Proteomic comparison of the three electric organs of the electric eel.</title>
        <authorList>
            <person name="Traeger L.L."/>
            <person name="Sabat G."/>
            <person name="Barrett-Wilt G.A."/>
            <person name="Wells G.B."/>
            <person name="Sussman M.R."/>
        </authorList>
    </citation>
    <scope>NUCLEOTIDE SEQUENCE [LARGE SCALE GENOMIC DNA]</scope>
</reference>
<organism evidence="18 19">
    <name type="scientific">Electrophorus electricus</name>
    <name type="common">Electric eel</name>
    <name type="synonym">Gymnotus electricus</name>
    <dbReference type="NCBI Taxonomy" id="8005"/>
    <lineage>
        <taxon>Eukaryota</taxon>
        <taxon>Metazoa</taxon>
        <taxon>Chordata</taxon>
        <taxon>Craniata</taxon>
        <taxon>Vertebrata</taxon>
        <taxon>Euteleostomi</taxon>
        <taxon>Actinopterygii</taxon>
        <taxon>Neopterygii</taxon>
        <taxon>Teleostei</taxon>
        <taxon>Ostariophysi</taxon>
        <taxon>Gymnotiformes</taxon>
        <taxon>Gymnotoidei</taxon>
        <taxon>Gymnotidae</taxon>
        <taxon>Electrophorus</taxon>
    </lineage>
</organism>
<keyword evidence="12" id="KW-0131">Cell cycle</keyword>
<dbReference type="GO" id="GO:0005634">
    <property type="term" value="C:nucleus"/>
    <property type="evidence" value="ECO:0007669"/>
    <property type="project" value="UniProtKB-SubCell"/>
</dbReference>
<keyword evidence="19" id="KW-1185">Reference proteome</keyword>
<dbReference type="Proteomes" id="UP000314983">
    <property type="component" value="Chromosome 7"/>
</dbReference>
<reference evidence="18" key="3">
    <citation type="submission" date="2020-05" db="EMBL/GenBank/DDBJ databases">
        <title>Electrophorus electricus (electric eel) genome, fEleEle1, primary haplotype.</title>
        <authorList>
            <person name="Myers G."/>
            <person name="Meyer A."/>
            <person name="Fedrigo O."/>
            <person name="Formenti G."/>
            <person name="Rhie A."/>
            <person name="Tracey A."/>
            <person name="Sims Y."/>
            <person name="Jarvis E.D."/>
        </authorList>
    </citation>
    <scope>NUCLEOTIDE SEQUENCE [LARGE SCALE GENOMIC DNA]</scope>
</reference>
<evidence type="ECO:0000256" key="6">
    <source>
        <dbReference type="ARBA" id="ARBA00022741"/>
    </source>
</evidence>
<dbReference type="GeneTree" id="ENSGT00900000141094"/>
<protein>
    <recommendedName>
        <fullName evidence="13">Structural maintenance of chromosomes protein</fullName>
    </recommendedName>
</protein>
<evidence type="ECO:0000256" key="7">
    <source>
        <dbReference type="ARBA" id="ARBA00022776"/>
    </source>
</evidence>
<evidence type="ECO:0000256" key="2">
    <source>
        <dbReference type="ARBA" id="ARBA00004286"/>
    </source>
</evidence>
<evidence type="ECO:0000313" key="19">
    <source>
        <dbReference type="Proteomes" id="UP000314983"/>
    </source>
</evidence>
<evidence type="ECO:0000256" key="9">
    <source>
        <dbReference type="ARBA" id="ARBA00023054"/>
    </source>
</evidence>
<dbReference type="Gene3D" id="3.30.70.1620">
    <property type="match status" value="1"/>
</dbReference>
<keyword evidence="4" id="KW-0158">Chromosome</keyword>
<dbReference type="PIRSF" id="PIRSF005719">
    <property type="entry name" value="SMC"/>
    <property type="match status" value="1"/>
</dbReference>
<keyword evidence="10" id="KW-0226">DNA condensation</keyword>
<feature type="coiled-coil region" evidence="14">
    <location>
        <begin position="816"/>
        <end position="955"/>
    </location>
</feature>
<dbReference type="GO" id="GO:0016887">
    <property type="term" value="F:ATP hydrolysis activity"/>
    <property type="evidence" value="ECO:0007669"/>
    <property type="project" value="InterPro"/>
</dbReference>